<gene>
    <name evidence="2" type="ORF">HNP49_003189</name>
</gene>
<comment type="caution">
    <text evidence="2">The sequence shown here is derived from an EMBL/GenBank/DDBJ whole genome shotgun (WGS) entry which is preliminary data.</text>
</comment>
<proteinExistence type="predicted"/>
<dbReference type="AlphaFoldDB" id="A0A7X0BWY0"/>
<dbReference type="EMBL" id="JACHLL010000006">
    <property type="protein sequence ID" value="MBB6343001.1"/>
    <property type="molecule type" value="Genomic_DNA"/>
</dbReference>
<protein>
    <submittedName>
        <fullName evidence="2">ABC-type Fe3+-hydroxamate transport system substrate-binding protein</fullName>
    </submittedName>
</protein>
<keyword evidence="3" id="KW-1185">Reference proteome</keyword>
<evidence type="ECO:0000313" key="2">
    <source>
        <dbReference type="EMBL" id="MBB6343001.1"/>
    </source>
</evidence>
<accession>A0A7X0BWY0</accession>
<evidence type="ECO:0000313" key="3">
    <source>
        <dbReference type="Proteomes" id="UP000557193"/>
    </source>
</evidence>
<sequence length="203" mass="21576">MSMLKPFALLMLSSALLSACASPEADQPLSSDVSSSQVIQEGVPGGVTTEVEQISAVVSAIDHAKRTFTLQDAQGHRRTLQAVPEMINFPQLKVGDKVKATVTVERVVYLQEPEAMASPDGGAALLATAQAGSKPGMLMADTVEVTARVVAIDTTQHTATLVFADGSRKLVKVRPDVVLKTEYLNRQLVIRLTSAFAVSVETE</sequence>
<organism evidence="2 3">
    <name type="scientific">Pseudomonas fluvialis</name>
    <dbReference type="NCBI Taxonomy" id="1793966"/>
    <lineage>
        <taxon>Bacteria</taxon>
        <taxon>Pseudomonadati</taxon>
        <taxon>Pseudomonadota</taxon>
        <taxon>Gammaproteobacteria</taxon>
        <taxon>Pseudomonadales</taxon>
        <taxon>Pseudomonadaceae</taxon>
        <taxon>Pseudomonas</taxon>
    </lineage>
</organism>
<feature type="chain" id="PRO_5030726763" evidence="1">
    <location>
        <begin position="22"/>
        <end position="203"/>
    </location>
</feature>
<evidence type="ECO:0000256" key="1">
    <source>
        <dbReference type="SAM" id="SignalP"/>
    </source>
</evidence>
<keyword evidence="1" id="KW-0732">Signal</keyword>
<dbReference type="PROSITE" id="PS51257">
    <property type="entry name" value="PROKAR_LIPOPROTEIN"/>
    <property type="match status" value="1"/>
</dbReference>
<feature type="signal peptide" evidence="1">
    <location>
        <begin position="1"/>
        <end position="21"/>
    </location>
</feature>
<reference evidence="2 3" key="1">
    <citation type="submission" date="2020-08" db="EMBL/GenBank/DDBJ databases">
        <title>Functional genomics of gut bacteria from endangered species of beetles.</title>
        <authorList>
            <person name="Carlos-Shanley C."/>
        </authorList>
    </citation>
    <scope>NUCLEOTIDE SEQUENCE [LARGE SCALE GENOMIC DNA]</scope>
    <source>
        <strain evidence="2 3">S00202</strain>
    </source>
</reference>
<dbReference type="Proteomes" id="UP000557193">
    <property type="component" value="Unassembled WGS sequence"/>
</dbReference>
<name>A0A7X0BWY0_9PSED</name>
<dbReference type="RefSeq" id="WP_184684903.1">
    <property type="nucleotide sequence ID" value="NZ_JACHLL010000006.1"/>
</dbReference>